<dbReference type="SUPFAM" id="SSF46689">
    <property type="entry name" value="Homeodomain-like"/>
    <property type="match status" value="2"/>
</dbReference>
<dbReference type="SUPFAM" id="SSF51182">
    <property type="entry name" value="RmlC-like cupins"/>
    <property type="match status" value="1"/>
</dbReference>
<dbReference type="FunFam" id="1.10.10.60:FF:000132">
    <property type="entry name" value="AraC family transcriptional regulator"/>
    <property type="match status" value="1"/>
</dbReference>
<accession>A0A3D0KFK9</accession>
<dbReference type="InterPro" id="IPR009057">
    <property type="entry name" value="Homeodomain-like_sf"/>
</dbReference>
<dbReference type="Gene3D" id="1.10.10.60">
    <property type="entry name" value="Homeodomain-like"/>
    <property type="match status" value="1"/>
</dbReference>
<feature type="domain" description="HTH araC/xylS-type" evidence="5">
    <location>
        <begin position="169"/>
        <end position="266"/>
    </location>
</feature>
<name>A0A3D0KFK9_9GAMM</name>
<comment type="caution">
    <text evidence="6">The sequence shown here is derived from an EMBL/GenBank/DDBJ whole genome shotgun (WGS) entry which is preliminary data.</text>
</comment>
<keyword evidence="4" id="KW-0804">Transcription</keyword>
<protein>
    <submittedName>
        <fullName evidence="6">AraC family transcriptional regulator</fullName>
    </submittedName>
</protein>
<dbReference type="SMART" id="SM00342">
    <property type="entry name" value="HTH_ARAC"/>
    <property type="match status" value="1"/>
</dbReference>
<evidence type="ECO:0000259" key="5">
    <source>
        <dbReference type="PROSITE" id="PS01124"/>
    </source>
</evidence>
<reference evidence="6" key="1">
    <citation type="journal article" date="2018" name="Nat. Biotechnol.">
        <title>A standardized bacterial taxonomy based on genome phylogeny substantially revises the tree of life.</title>
        <authorList>
            <person name="Parks D.H."/>
            <person name="Chuvochina M."/>
            <person name="Waite D.W."/>
            <person name="Rinke C."/>
            <person name="Skarshewski A."/>
            <person name="Chaumeil P.A."/>
            <person name="Hugenholtz P."/>
        </authorList>
    </citation>
    <scope>NUCLEOTIDE SEQUENCE [LARGE SCALE GENOMIC DNA]</scope>
    <source>
        <strain evidence="6">UBA11284</strain>
    </source>
</reference>
<keyword evidence="3" id="KW-0238">DNA-binding</keyword>
<dbReference type="CDD" id="cd06124">
    <property type="entry name" value="cupin_NimR-like_N"/>
    <property type="match status" value="1"/>
</dbReference>
<dbReference type="PANTHER" id="PTHR11019:SF199">
    <property type="entry name" value="HTH-TYPE TRANSCRIPTIONAL REGULATOR NIMR"/>
    <property type="match status" value="1"/>
</dbReference>
<keyword evidence="1" id="KW-0678">Repressor</keyword>
<keyword evidence="2" id="KW-0805">Transcription regulation</keyword>
<evidence type="ECO:0000256" key="1">
    <source>
        <dbReference type="ARBA" id="ARBA00022491"/>
    </source>
</evidence>
<dbReference type="InterPro" id="IPR011051">
    <property type="entry name" value="RmlC_Cupin_sf"/>
</dbReference>
<dbReference type="GO" id="GO:0043565">
    <property type="term" value="F:sequence-specific DNA binding"/>
    <property type="evidence" value="ECO:0007669"/>
    <property type="project" value="InterPro"/>
</dbReference>
<evidence type="ECO:0000256" key="3">
    <source>
        <dbReference type="ARBA" id="ARBA00023125"/>
    </source>
</evidence>
<dbReference type="InterPro" id="IPR018060">
    <property type="entry name" value="HTH_AraC"/>
</dbReference>
<dbReference type="EMBL" id="DOTR01000041">
    <property type="protein sequence ID" value="HCA02145.1"/>
    <property type="molecule type" value="Genomic_DNA"/>
</dbReference>
<dbReference type="AlphaFoldDB" id="A0A3D0KFK9"/>
<proteinExistence type="predicted"/>
<organism evidence="6">
    <name type="scientific">Halomonas campaniensis</name>
    <dbReference type="NCBI Taxonomy" id="213554"/>
    <lineage>
        <taxon>Bacteria</taxon>
        <taxon>Pseudomonadati</taxon>
        <taxon>Pseudomonadota</taxon>
        <taxon>Gammaproteobacteria</taxon>
        <taxon>Oceanospirillales</taxon>
        <taxon>Halomonadaceae</taxon>
        <taxon>Halomonas</taxon>
    </lineage>
</organism>
<gene>
    <name evidence="6" type="ORF">DEO68_08180</name>
</gene>
<evidence type="ECO:0000256" key="2">
    <source>
        <dbReference type="ARBA" id="ARBA00023015"/>
    </source>
</evidence>
<dbReference type="PROSITE" id="PS01124">
    <property type="entry name" value="HTH_ARAC_FAMILY_2"/>
    <property type="match status" value="1"/>
</dbReference>
<evidence type="ECO:0000256" key="4">
    <source>
        <dbReference type="ARBA" id="ARBA00023163"/>
    </source>
</evidence>
<evidence type="ECO:0000313" key="6">
    <source>
        <dbReference type="EMBL" id="HCA02145.1"/>
    </source>
</evidence>
<sequence>MTINSDKATMSPPSDIAFVLDPSRPVLTHARSMQAETGVLPHAHPRGQLLWAKHGVLRVTSEQAVWVVPSTHGVWIPSNCLHQVSCETLVETRNLYIDPTCRARDQDTQVVMVAMSTLMREIVLRLNDSLKCRDDDASTTRLGLVAIDELNSLPAENLSLPSGTDPRLRRIISHMVNHPDNRHTLAELAGLAGASVRTLERLFKSDTGLTFRQWRTRFKLMNALEALDRGESSTAVAYTVGYKSVSSFVAAFKTEFGYTPQVRARCQ</sequence>
<dbReference type="PANTHER" id="PTHR11019">
    <property type="entry name" value="HTH-TYPE TRANSCRIPTIONAL REGULATOR NIMR"/>
    <property type="match status" value="1"/>
</dbReference>
<dbReference type="Pfam" id="PF12833">
    <property type="entry name" value="HTH_18"/>
    <property type="match status" value="1"/>
</dbReference>
<dbReference type="GO" id="GO:0003700">
    <property type="term" value="F:DNA-binding transcription factor activity"/>
    <property type="evidence" value="ECO:0007669"/>
    <property type="project" value="InterPro"/>
</dbReference>